<evidence type="ECO:0000256" key="1">
    <source>
        <dbReference type="SAM" id="MobiDB-lite"/>
    </source>
</evidence>
<dbReference type="AlphaFoldDB" id="A0AAV7U8C0"/>
<feature type="region of interest" description="Disordered" evidence="1">
    <location>
        <begin position="60"/>
        <end position="116"/>
    </location>
</feature>
<feature type="compositionally biased region" description="Basic and acidic residues" evidence="1">
    <location>
        <begin position="104"/>
        <end position="116"/>
    </location>
</feature>
<protein>
    <submittedName>
        <fullName evidence="2">Uncharacterized protein</fullName>
    </submittedName>
</protein>
<comment type="caution">
    <text evidence="2">The sequence shown here is derived from an EMBL/GenBank/DDBJ whole genome shotgun (WGS) entry which is preliminary data.</text>
</comment>
<dbReference type="Proteomes" id="UP001066276">
    <property type="component" value="Chromosome 3_1"/>
</dbReference>
<dbReference type="EMBL" id="JANPWB010000005">
    <property type="protein sequence ID" value="KAJ1184284.1"/>
    <property type="molecule type" value="Genomic_DNA"/>
</dbReference>
<sequence length="116" mass="12997">MFSSRMLQTRPNERNFNMSDKGECSGTAEASAKKLVQDEVRPSVKEVFESVFKKKRKTTDVSGDEYWCPDDDEDPGEKRRGGLSATKRRGRHEGVLCGTNEIQAKPEEIGDTRGGQ</sequence>
<name>A0AAV7U8C0_PLEWA</name>
<feature type="region of interest" description="Disordered" evidence="1">
    <location>
        <begin position="1"/>
        <end position="32"/>
    </location>
</feature>
<organism evidence="2 3">
    <name type="scientific">Pleurodeles waltl</name>
    <name type="common">Iberian ribbed newt</name>
    <dbReference type="NCBI Taxonomy" id="8319"/>
    <lineage>
        <taxon>Eukaryota</taxon>
        <taxon>Metazoa</taxon>
        <taxon>Chordata</taxon>
        <taxon>Craniata</taxon>
        <taxon>Vertebrata</taxon>
        <taxon>Euteleostomi</taxon>
        <taxon>Amphibia</taxon>
        <taxon>Batrachia</taxon>
        <taxon>Caudata</taxon>
        <taxon>Salamandroidea</taxon>
        <taxon>Salamandridae</taxon>
        <taxon>Pleurodelinae</taxon>
        <taxon>Pleurodeles</taxon>
    </lineage>
</organism>
<evidence type="ECO:0000313" key="2">
    <source>
        <dbReference type="EMBL" id="KAJ1184284.1"/>
    </source>
</evidence>
<keyword evidence="3" id="KW-1185">Reference proteome</keyword>
<reference evidence="2" key="1">
    <citation type="journal article" date="2022" name="bioRxiv">
        <title>Sequencing and chromosome-scale assembly of the giantPleurodeles waltlgenome.</title>
        <authorList>
            <person name="Brown T."/>
            <person name="Elewa A."/>
            <person name="Iarovenko S."/>
            <person name="Subramanian E."/>
            <person name="Araus A.J."/>
            <person name="Petzold A."/>
            <person name="Susuki M."/>
            <person name="Suzuki K.-i.T."/>
            <person name="Hayashi T."/>
            <person name="Toyoda A."/>
            <person name="Oliveira C."/>
            <person name="Osipova E."/>
            <person name="Leigh N.D."/>
            <person name="Simon A."/>
            <person name="Yun M.H."/>
        </authorList>
    </citation>
    <scope>NUCLEOTIDE SEQUENCE</scope>
    <source>
        <strain evidence="2">20211129_DDA</strain>
        <tissue evidence="2">Liver</tissue>
    </source>
</reference>
<proteinExistence type="predicted"/>
<accession>A0AAV7U8C0</accession>
<feature type="compositionally biased region" description="Polar residues" evidence="1">
    <location>
        <begin position="1"/>
        <end position="18"/>
    </location>
</feature>
<gene>
    <name evidence="2" type="ORF">NDU88_001092</name>
</gene>
<evidence type="ECO:0000313" key="3">
    <source>
        <dbReference type="Proteomes" id="UP001066276"/>
    </source>
</evidence>